<dbReference type="SUPFAM" id="SSF56281">
    <property type="entry name" value="Metallo-hydrolase/oxidoreductase"/>
    <property type="match status" value="1"/>
</dbReference>
<dbReference type="InterPro" id="IPR036866">
    <property type="entry name" value="RibonucZ/Hydroxyglut_hydro"/>
</dbReference>
<dbReference type="GO" id="GO:0016787">
    <property type="term" value="F:hydrolase activity"/>
    <property type="evidence" value="ECO:0007669"/>
    <property type="project" value="UniProtKB-KW"/>
</dbReference>
<dbReference type="Pfam" id="PF00753">
    <property type="entry name" value="Lactamase_B"/>
    <property type="match status" value="1"/>
</dbReference>
<dbReference type="EMBL" id="KZ678131">
    <property type="protein sequence ID" value="PSN70816.1"/>
    <property type="molecule type" value="Genomic_DNA"/>
</dbReference>
<dbReference type="OrthoDB" id="3341310at2759"/>
<accession>A0A2T2NZX4</accession>
<protein>
    <submittedName>
        <fullName evidence="2">Metallo-hydrolase/oxidoreductase</fullName>
    </submittedName>
</protein>
<dbReference type="PANTHER" id="PTHR42951">
    <property type="entry name" value="METALLO-BETA-LACTAMASE DOMAIN-CONTAINING"/>
    <property type="match status" value="1"/>
</dbReference>
<evidence type="ECO:0000259" key="1">
    <source>
        <dbReference type="SMART" id="SM00849"/>
    </source>
</evidence>
<reference evidence="2 3" key="1">
    <citation type="journal article" date="2018" name="Front. Microbiol.">
        <title>Genome-Wide Analysis of Corynespora cassiicola Leaf Fall Disease Putative Effectors.</title>
        <authorList>
            <person name="Lopez D."/>
            <person name="Ribeiro S."/>
            <person name="Label P."/>
            <person name="Fumanal B."/>
            <person name="Venisse J.S."/>
            <person name="Kohler A."/>
            <person name="de Oliveira R.R."/>
            <person name="Labutti K."/>
            <person name="Lipzen A."/>
            <person name="Lail K."/>
            <person name="Bauer D."/>
            <person name="Ohm R.A."/>
            <person name="Barry K.W."/>
            <person name="Spatafora J."/>
            <person name="Grigoriev I.V."/>
            <person name="Martin F.M."/>
            <person name="Pujade-Renaud V."/>
        </authorList>
    </citation>
    <scope>NUCLEOTIDE SEQUENCE [LARGE SCALE GENOMIC DNA]</scope>
    <source>
        <strain evidence="2 3">Philippines</strain>
    </source>
</reference>
<dbReference type="AlphaFoldDB" id="A0A2T2NZX4"/>
<evidence type="ECO:0000313" key="2">
    <source>
        <dbReference type="EMBL" id="PSN70816.1"/>
    </source>
</evidence>
<keyword evidence="2" id="KW-0378">Hydrolase</keyword>
<dbReference type="PANTHER" id="PTHR42951:SF4">
    <property type="entry name" value="ACYL-COENZYME A THIOESTERASE MBLAC2"/>
    <property type="match status" value="1"/>
</dbReference>
<dbReference type="Gene3D" id="3.60.15.10">
    <property type="entry name" value="Ribonuclease Z/Hydroxyacylglutathione hydrolase-like"/>
    <property type="match status" value="1"/>
</dbReference>
<organism evidence="2 3">
    <name type="scientific">Corynespora cassiicola Philippines</name>
    <dbReference type="NCBI Taxonomy" id="1448308"/>
    <lineage>
        <taxon>Eukaryota</taxon>
        <taxon>Fungi</taxon>
        <taxon>Dikarya</taxon>
        <taxon>Ascomycota</taxon>
        <taxon>Pezizomycotina</taxon>
        <taxon>Dothideomycetes</taxon>
        <taxon>Pleosporomycetidae</taxon>
        <taxon>Pleosporales</taxon>
        <taxon>Corynesporascaceae</taxon>
        <taxon>Corynespora</taxon>
    </lineage>
</organism>
<dbReference type="Proteomes" id="UP000240883">
    <property type="component" value="Unassembled WGS sequence"/>
</dbReference>
<keyword evidence="3" id="KW-1185">Reference proteome</keyword>
<name>A0A2T2NZX4_CORCC</name>
<dbReference type="InterPro" id="IPR001279">
    <property type="entry name" value="Metallo-B-lactamas"/>
</dbReference>
<dbReference type="CDD" id="cd06262">
    <property type="entry name" value="metallo-hydrolase-like_MBL-fold"/>
    <property type="match status" value="1"/>
</dbReference>
<dbReference type="InterPro" id="IPR050855">
    <property type="entry name" value="NDM-1-like"/>
</dbReference>
<gene>
    <name evidence="2" type="ORF">BS50DRAFT_570289</name>
</gene>
<dbReference type="STRING" id="1448308.A0A2T2NZX4"/>
<proteinExistence type="predicted"/>
<dbReference type="SMART" id="SM00849">
    <property type="entry name" value="Lactamase_B"/>
    <property type="match status" value="1"/>
</dbReference>
<evidence type="ECO:0000313" key="3">
    <source>
        <dbReference type="Proteomes" id="UP000240883"/>
    </source>
</evidence>
<sequence>MCQIPKETVASSLFEEAGAPSYFQSSKLNSTTFLIIEADDYKENPFIYVKVLEKYVVLIDTGCGGVPGRIETTSLKAYIESHPLAFADNQPINPGGRKPYVIICSHSHFDHIGGIEQFVALPTTTVWASGYSRNFVENPINFPETSLCNLVGMKPPKYTVDSFASDGEHVVHTSSGLDLGLVIFHTPGHTPDQLAVWDPEERVLFVGDSLYEHVPIIFPKVGSVTDYVKSITRTRLLVEQWNDEGDSSRVTIAAGHITRDADAETLLLAAEDALHKILISNSISPTNPKFYQFIDEDVEEYEEKGSSLSFVGSGKNFSQARMDPSIVEALGAC</sequence>
<feature type="domain" description="Metallo-beta-lactamase" evidence="1">
    <location>
        <begin position="44"/>
        <end position="256"/>
    </location>
</feature>